<accession>A0A1I8NUA4</accession>
<dbReference type="SUPFAM" id="SSF81296">
    <property type="entry name" value="E set domains"/>
    <property type="match status" value="2"/>
</dbReference>
<evidence type="ECO:0000313" key="5">
    <source>
        <dbReference type="EnsemblMetazoa" id="SCAU002098-PA"/>
    </source>
</evidence>
<sequence>MPSVFLCNLDHPNGVYYSGQTINGTIKLTTTKEKQVRNVRIVFLGEGKVKWDESYTTTDSNGNSTTHTTYYRSHEVYVNNETFVRGEGVLPVGLHTYTFSITLPAQCPTSCEGTYGHIRYGISLILNRVLRFDNVYHIPLTVLQTVDLNLNPVFRLPLLAEDSASVCCWPCSGGKMMYSLRAPFGAYTPGQVVKYALAIQNQSMASTNGYKLQFIQKMTFTATSPSRKQKHTRTTLIKQESPETCLRLTNRIFKGEFRIPSVSPTTDASSIIYVEYKMKITIFMLGCHKSRDISLPIFIGNIPLRESLVSPEPVSPTAPEMEKPSADASSADMPPSYHDLKPPSYEAALQSESPFVDHDVDKHHRVVGFRPLYPVYS</sequence>
<evidence type="ECO:0000259" key="4">
    <source>
        <dbReference type="SMART" id="SM01017"/>
    </source>
</evidence>
<feature type="domain" description="Arrestin C-terminal-like" evidence="4">
    <location>
        <begin position="172"/>
        <end position="304"/>
    </location>
</feature>
<dbReference type="GO" id="GO:0015031">
    <property type="term" value="P:protein transport"/>
    <property type="evidence" value="ECO:0007669"/>
    <property type="project" value="TreeGrafter"/>
</dbReference>
<dbReference type="PANTHER" id="PTHR11188:SF167">
    <property type="entry name" value="ARRESTIN C-TERMINAL-LIKE DOMAIN-CONTAINING PROTEIN-RELATED"/>
    <property type="match status" value="1"/>
</dbReference>
<dbReference type="InterPro" id="IPR050357">
    <property type="entry name" value="Arrestin_domain-protein"/>
</dbReference>
<keyword evidence="2" id="KW-0716">Sensory transduction</keyword>
<name>A0A1I8NUA4_STOCA</name>
<dbReference type="Gene3D" id="2.60.40.640">
    <property type="match status" value="2"/>
</dbReference>
<dbReference type="KEGG" id="scac:106095600"/>
<keyword evidence="6" id="KW-1185">Reference proteome</keyword>
<dbReference type="GO" id="GO:0005737">
    <property type="term" value="C:cytoplasm"/>
    <property type="evidence" value="ECO:0007669"/>
    <property type="project" value="TreeGrafter"/>
</dbReference>
<evidence type="ECO:0000256" key="3">
    <source>
        <dbReference type="SAM" id="MobiDB-lite"/>
    </source>
</evidence>
<dbReference type="InterPro" id="IPR014756">
    <property type="entry name" value="Ig_E-set"/>
</dbReference>
<organism evidence="5 6">
    <name type="scientific">Stomoxys calcitrans</name>
    <name type="common">Stable fly</name>
    <name type="synonym">Conops calcitrans</name>
    <dbReference type="NCBI Taxonomy" id="35570"/>
    <lineage>
        <taxon>Eukaryota</taxon>
        <taxon>Metazoa</taxon>
        <taxon>Ecdysozoa</taxon>
        <taxon>Arthropoda</taxon>
        <taxon>Hexapoda</taxon>
        <taxon>Insecta</taxon>
        <taxon>Pterygota</taxon>
        <taxon>Neoptera</taxon>
        <taxon>Endopterygota</taxon>
        <taxon>Diptera</taxon>
        <taxon>Brachycera</taxon>
        <taxon>Muscomorpha</taxon>
        <taxon>Muscoidea</taxon>
        <taxon>Muscidae</taxon>
        <taxon>Stomoxys</taxon>
    </lineage>
</organism>
<dbReference type="Proteomes" id="UP000095300">
    <property type="component" value="Unassembled WGS sequence"/>
</dbReference>
<protein>
    <recommendedName>
        <fullName evidence="4">Arrestin C-terminal-like domain-containing protein</fullName>
    </recommendedName>
</protein>
<gene>
    <name evidence="5" type="primary">106095600</name>
</gene>
<dbReference type="SMART" id="SM01017">
    <property type="entry name" value="Arrestin_C"/>
    <property type="match status" value="1"/>
</dbReference>
<dbReference type="Pfam" id="PF00339">
    <property type="entry name" value="Arrestin_N"/>
    <property type="match status" value="1"/>
</dbReference>
<dbReference type="InterPro" id="IPR011021">
    <property type="entry name" value="Arrestin-like_N"/>
</dbReference>
<evidence type="ECO:0000313" key="6">
    <source>
        <dbReference type="Proteomes" id="UP000095300"/>
    </source>
</evidence>
<dbReference type="InterPro" id="IPR014752">
    <property type="entry name" value="Arrestin-like_C"/>
</dbReference>
<evidence type="ECO:0000256" key="2">
    <source>
        <dbReference type="ARBA" id="ARBA00022606"/>
    </source>
</evidence>
<dbReference type="PANTHER" id="PTHR11188">
    <property type="entry name" value="ARRESTIN DOMAIN CONTAINING PROTEIN"/>
    <property type="match status" value="1"/>
</dbReference>
<proteinExistence type="inferred from homology"/>
<dbReference type="InterPro" id="IPR011022">
    <property type="entry name" value="Arrestin_C-like"/>
</dbReference>
<feature type="compositionally biased region" description="Low complexity" evidence="3">
    <location>
        <begin position="326"/>
        <end position="336"/>
    </location>
</feature>
<dbReference type="Pfam" id="PF02752">
    <property type="entry name" value="Arrestin_C"/>
    <property type="match status" value="1"/>
</dbReference>
<dbReference type="STRING" id="35570.A0A1I8NUA4"/>
<dbReference type="EnsemblMetazoa" id="SCAU002098-RA">
    <property type="protein sequence ID" value="SCAU002098-PA"/>
    <property type="gene ID" value="SCAU002098"/>
</dbReference>
<comment type="similarity">
    <text evidence="1">Belongs to the arrestin family.</text>
</comment>
<dbReference type="OrthoDB" id="2333384at2759"/>
<dbReference type="AlphaFoldDB" id="A0A1I8NUA4"/>
<feature type="region of interest" description="Disordered" evidence="3">
    <location>
        <begin position="310"/>
        <end position="343"/>
    </location>
</feature>
<reference evidence="5" key="1">
    <citation type="submission" date="2020-05" db="UniProtKB">
        <authorList>
            <consortium name="EnsemblMetazoa"/>
        </authorList>
    </citation>
    <scope>IDENTIFICATION</scope>
    <source>
        <strain evidence="5">USDA</strain>
    </source>
</reference>
<evidence type="ECO:0000256" key="1">
    <source>
        <dbReference type="ARBA" id="ARBA00005298"/>
    </source>
</evidence>
<dbReference type="VEuPathDB" id="VectorBase:SCAU002098"/>